<sequence length="962" mass="109890">MDKFKQIKVIYRTGSVEVTKNINTENNSICCLKILNVNDIEDATYLTKEINNLHSLRNSPHFVKMLDYIFLGTGREIEKICIVTKYYEKGDLGRDLEKREKSLSKFDEKELENHIKFLLEGFKHLQENQISHRDIKPENIFIDDNNNLIIGDLGSCNSQLYEKQTIIGSMHYMSPEVRYNFSEFQKGNVGPRVVYNSIKSDVWSLGLTFLYMISMKNVREFSDPLMIDVNINKRINGIANSMFKGLLERMIKKNPDERMDFIELYEYFSNEISVKYMPPPKLDPFLPLNVGVITNTEINPPKSFTPILEPASSINIPSTPKPIPSFSMNIPSNPKQELGFPMNLPPIKPELVIQSNPAFPMNVVPYPRPESVFPINAAPPKLDPVISMNVAPSKLGPVIPMNILPPPKLEPIIPINMTPPPKLDPNIITNINPPPKLEPNIVTNITPPQKLESNIVKNITSSQYFIHPQPLQQTSVNNLYTTAPVVKSDDFSTSLNKNILPEISGLIPQNLSTPLPYAKTQEFPDMKKNNLRLNENPSLLYNNNPPNEPILPKKESFNTQSYEIHDNKNLIFNPNNNPIIIDSNEKNENYPIHNKFPAPAPFPKPQFEIPGKKSSIELKQNSYMSDPSSNLEPQRKSSDFNYNPVKIPPAPEIPKSINTNLCQFCHKSDNLIQCELCCSKAHPFCMSLYNKKCILCPPTFNINTITLPCTSCYTNIDIKDIKACNHTYCLKCRQSINCDTCTEINTTLSKTLGSKGFGDNYQPICHICKKPNNLIQCDICSDYLHAYCFNFQSHISECKNHIDKIFFKLYCSKCKNQFSYNQVKFCNHLNCDKCQMLESNCKYCFEFEVVDEAAKHQPAKEMRCMVCNNYYDVQKNSYVCEKDRIRLCVICKAFDHQGPCIFSDTKTEAFCTKCQIIHSKLPHNFTFFCPTLEITICLICQSTLSEKSHLNCSYLYQSSNLP</sequence>
<dbReference type="GO" id="GO:0008270">
    <property type="term" value="F:zinc ion binding"/>
    <property type="evidence" value="ECO:0007669"/>
    <property type="project" value="UniProtKB-KW"/>
</dbReference>
<gene>
    <name evidence="11" type="ORF">SteCoe_23116</name>
</gene>
<dbReference type="GO" id="GO:0016020">
    <property type="term" value="C:membrane"/>
    <property type="evidence" value="ECO:0007669"/>
    <property type="project" value="TreeGrafter"/>
</dbReference>
<evidence type="ECO:0000259" key="9">
    <source>
        <dbReference type="PROSITE" id="PS50011"/>
    </source>
</evidence>
<name>A0A1R2BKM8_9CILI</name>
<organism evidence="11 12">
    <name type="scientific">Stentor coeruleus</name>
    <dbReference type="NCBI Taxonomy" id="5963"/>
    <lineage>
        <taxon>Eukaryota</taxon>
        <taxon>Sar</taxon>
        <taxon>Alveolata</taxon>
        <taxon>Ciliophora</taxon>
        <taxon>Postciliodesmatophora</taxon>
        <taxon>Heterotrichea</taxon>
        <taxon>Heterotrichida</taxon>
        <taxon>Stentoridae</taxon>
        <taxon>Stentor</taxon>
    </lineage>
</organism>
<evidence type="ECO:0000256" key="5">
    <source>
        <dbReference type="ARBA" id="ARBA00022777"/>
    </source>
</evidence>
<dbReference type="InterPro" id="IPR011011">
    <property type="entry name" value="Znf_FYVE_PHD"/>
</dbReference>
<dbReference type="GO" id="GO:0010506">
    <property type="term" value="P:regulation of autophagy"/>
    <property type="evidence" value="ECO:0007669"/>
    <property type="project" value="InterPro"/>
</dbReference>
<protein>
    <recommendedName>
        <fullName evidence="13">Protein kinase domain-containing protein</fullName>
    </recommendedName>
</protein>
<feature type="domain" description="Protein kinase" evidence="9">
    <location>
        <begin position="4"/>
        <end position="286"/>
    </location>
</feature>
<evidence type="ECO:0000256" key="7">
    <source>
        <dbReference type="ARBA" id="ARBA00022840"/>
    </source>
</evidence>
<dbReference type="InterPro" id="IPR008271">
    <property type="entry name" value="Ser/Thr_kinase_AS"/>
</dbReference>
<keyword evidence="3" id="KW-0547">Nucleotide-binding</keyword>
<accession>A0A1R2BKM8</accession>
<evidence type="ECO:0000256" key="2">
    <source>
        <dbReference type="ARBA" id="ARBA00022723"/>
    </source>
</evidence>
<dbReference type="CDD" id="cd00180">
    <property type="entry name" value="PKc"/>
    <property type="match status" value="1"/>
</dbReference>
<dbReference type="InterPro" id="IPR011009">
    <property type="entry name" value="Kinase-like_dom_sf"/>
</dbReference>
<dbReference type="CDD" id="cd15489">
    <property type="entry name" value="PHD_SF"/>
    <property type="match status" value="1"/>
</dbReference>
<dbReference type="SUPFAM" id="SSF57903">
    <property type="entry name" value="FYVE/PHD zinc finger"/>
    <property type="match status" value="1"/>
</dbReference>
<keyword evidence="5" id="KW-0418">Kinase</keyword>
<dbReference type="GO" id="GO:0000045">
    <property type="term" value="P:autophagosome assembly"/>
    <property type="evidence" value="ECO:0007669"/>
    <property type="project" value="TreeGrafter"/>
</dbReference>
<keyword evidence="12" id="KW-1185">Reference proteome</keyword>
<keyword evidence="1" id="KW-0808">Transferase</keyword>
<dbReference type="Proteomes" id="UP000187209">
    <property type="component" value="Unassembled WGS sequence"/>
</dbReference>
<dbReference type="Gene3D" id="1.10.510.10">
    <property type="entry name" value="Transferase(Phosphotransferase) domain 1"/>
    <property type="match status" value="1"/>
</dbReference>
<dbReference type="GO" id="GO:0005524">
    <property type="term" value="F:ATP binding"/>
    <property type="evidence" value="ECO:0007669"/>
    <property type="project" value="UniProtKB-KW"/>
</dbReference>
<dbReference type="PROSITE" id="PS50016">
    <property type="entry name" value="ZF_PHD_2"/>
    <property type="match status" value="1"/>
</dbReference>
<keyword evidence="7" id="KW-0067">ATP-binding</keyword>
<dbReference type="Pfam" id="PF00069">
    <property type="entry name" value="Pkinase"/>
    <property type="match status" value="1"/>
</dbReference>
<evidence type="ECO:0000256" key="3">
    <source>
        <dbReference type="ARBA" id="ARBA00022741"/>
    </source>
</evidence>
<keyword evidence="2" id="KW-0479">Metal-binding</keyword>
<evidence type="ECO:0000259" key="10">
    <source>
        <dbReference type="PROSITE" id="PS50016"/>
    </source>
</evidence>
<evidence type="ECO:0000256" key="1">
    <source>
        <dbReference type="ARBA" id="ARBA00022679"/>
    </source>
</evidence>
<dbReference type="InterPro" id="IPR000719">
    <property type="entry name" value="Prot_kinase_dom"/>
</dbReference>
<dbReference type="InterPro" id="IPR001965">
    <property type="entry name" value="Znf_PHD"/>
</dbReference>
<dbReference type="PANTHER" id="PTHR24348:SF22">
    <property type="entry name" value="NON-SPECIFIC SERINE_THREONINE PROTEIN KINASE"/>
    <property type="match status" value="1"/>
</dbReference>
<dbReference type="GO" id="GO:0000407">
    <property type="term" value="C:phagophore assembly site"/>
    <property type="evidence" value="ECO:0007669"/>
    <property type="project" value="TreeGrafter"/>
</dbReference>
<reference evidence="11 12" key="1">
    <citation type="submission" date="2016-11" db="EMBL/GenBank/DDBJ databases">
        <title>The macronuclear genome of Stentor coeruleus: a giant cell with tiny introns.</title>
        <authorList>
            <person name="Slabodnick M."/>
            <person name="Ruby J.G."/>
            <person name="Reiff S.B."/>
            <person name="Swart E.C."/>
            <person name="Gosai S."/>
            <person name="Prabakaran S."/>
            <person name="Witkowska E."/>
            <person name="Larue G.E."/>
            <person name="Fisher S."/>
            <person name="Freeman R.M."/>
            <person name="Gunawardena J."/>
            <person name="Chu W."/>
            <person name="Stover N.A."/>
            <person name="Gregory B.D."/>
            <person name="Nowacki M."/>
            <person name="Derisi J."/>
            <person name="Roy S.W."/>
            <person name="Marshall W.F."/>
            <person name="Sood P."/>
        </authorList>
    </citation>
    <scope>NUCLEOTIDE SEQUENCE [LARGE SCALE GENOMIC DNA]</scope>
    <source>
        <strain evidence="11">WM001</strain>
    </source>
</reference>
<dbReference type="EMBL" id="MPUH01000581">
    <property type="protein sequence ID" value="OMJ77327.1"/>
    <property type="molecule type" value="Genomic_DNA"/>
</dbReference>
<dbReference type="InterPro" id="IPR019787">
    <property type="entry name" value="Znf_PHD-finger"/>
</dbReference>
<evidence type="ECO:0000256" key="4">
    <source>
        <dbReference type="ARBA" id="ARBA00022771"/>
    </source>
</evidence>
<feature type="domain" description="PHD-type" evidence="10">
    <location>
        <begin position="762"/>
        <end position="817"/>
    </location>
</feature>
<evidence type="ECO:0008006" key="13">
    <source>
        <dbReference type="Google" id="ProtNLM"/>
    </source>
</evidence>
<dbReference type="GO" id="GO:0005776">
    <property type="term" value="C:autophagosome"/>
    <property type="evidence" value="ECO:0007669"/>
    <property type="project" value="TreeGrafter"/>
</dbReference>
<dbReference type="AlphaFoldDB" id="A0A1R2BKM8"/>
<proteinExistence type="predicted"/>
<dbReference type="OrthoDB" id="308139at2759"/>
<evidence type="ECO:0000313" key="12">
    <source>
        <dbReference type="Proteomes" id="UP000187209"/>
    </source>
</evidence>
<dbReference type="PROSITE" id="PS50011">
    <property type="entry name" value="PROTEIN_KINASE_DOM"/>
    <property type="match status" value="1"/>
</dbReference>
<dbReference type="GO" id="GO:0005829">
    <property type="term" value="C:cytosol"/>
    <property type="evidence" value="ECO:0007669"/>
    <property type="project" value="TreeGrafter"/>
</dbReference>
<dbReference type="SMART" id="SM00249">
    <property type="entry name" value="PHD"/>
    <property type="match status" value="2"/>
</dbReference>
<dbReference type="SMART" id="SM00220">
    <property type="entry name" value="S_TKc"/>
    <property type="match status" value="1"/>
</dbReference>
<keyword evidence="6" id="KW-0862">Zinc</keyword>
<evidence type="ECO:0000256" key="6">
    <source>
        <dbReference type="ARBA" id="ARBA00022833"/>
    </source>
</evidence>
<dbReference type="SUPFAM" id="SSF56112">
    <property type="entry name" value="Protein kinase-like (PK-like)"/>
    <property type="match status" value="1"/>
</dbReference>
<evidence type="ECO:0000313" key="11">
    <source>
        <dbReference type="EMBL" id="OMJ77327.1"/>
    </source>
</evidence>
<dbReference type="PROSITE" id="PS00108">
    <property type="entry name" value="PROTEIN_KINASE_ST"/>
    <property type="match status" value="1"/>
</dbReference>
<dbReference type="PANTHER" id="PTHR24348">
    <property type="entry name" value="SERINE/THREONINE-PROTEIN KINASE UNC-51-RELATED"/>
    <property type="match status" value="1"/>
</dbReference>
<dbReference type="InterPro" id="IPR045269">
    <property type="entry name" value="Atg1-like"/>
</dbReference>
<keyword evidence="4 8" id="KW-0863">Zinc-finger</keyword>
<comment type="caution">
    <text evidence="11">The sequence shown here is derived from an EMBL/GenBank/DDBJ whole genome shotgun (WGS) entry which is preliminary data.</text>
</comment>
<evidence type="ECO:0000256" key="8">
    <source>
        <dbReference type="PROSITE-ProRule" id="PRU00146"/>
    </source>
</evidence>
<dbReference type="GO" id="GO:0004674">
    <property type="term" value="F:protein serine/threonine kinase activity"/>
    <property type="evidence" value="ECO:0007669"/>
    <property type="project" value="InterPro"/>
</dbReference>